<evidence type="ECO:0000313" key="1">
    <source>
        <dbReference type="EMBL" id="KKK85297.1"/>
    </source>
</evidence>
<organism evidence="1">
    <name type="scientific">marine sediment metagenome</name>
    <dbReference type="NCBI Taxonomy" id="412755"/>
    <lineage>
        <taxon>unclassified sequences</taxon>
        <taxon>metagenomes</taxon>
        <taxon>ecological metagenomes</taxon>
    </lineage>
</organism>
<comment type="caution">
    <text evidence="1">The sequence shown here is derived from an EMBL/GenBank/DDBJ whole genome shotgun (WGS) entry which is preliminary data.</text>
</comment>
<gene>
    <name evidence="1" type="ORF">LCGC14_2774700</name>
</gene>
<reference evidence="1" key="1">
    <citation type="journal article" date="2015" name="Nature">
        <title>Complex archaea that bridge the gap between prokaryotes and eukaryotes.</title>
        <authorList>
            <person name="Spang A."/>
            <person name="Saw J.H."/>
            <person name="Jorgensen S.L."/>
            <person name="Zaremba-Niedzwiedzka K."/>
            <person name="Martijn J."/>
            <person name="Lind A.E."/>
            <person name="van Eijk R."/>
            <person name="Schleper C."/>
            <person name="Guy L."/>
            <person name="Ettema T.J."/>
        </authorList>
    </citation>
    <scope>NUCLEOTIDE SEQUENCE</scope>
</reference>
<dbReference type="AlphaFoldDB" id="A0A0F8YV11"/>
<name>A0A0F8YV11_9ZZZZ</name>
<protein>
    <submittedName>
        <fullName evidence="1">Uncharacterized protein</fullName>
    </submittedName>
</protein>
<proteinExistence type="predicted"/>
<dbReference type="EMBL" id="LAZR01051372">
    <property type="protein sequence ID" value="KKK85297.1"/>
    <property type="molecule type" value="Genomic_DNA"/>
</dbReference>
<accession>A0A0F8YV11</accession>
<sequence>MWKKSLQNYWTTFAGLLAGTGNYMTQVGQFPATWEEAGHFAFSLGLILMGVLAKDGKTGSSPKK</sequence>